<keyword evidence="3" id="KW-1185">Reference proteome</keyword>
<gene>
    <name evidence="2" type="ORF">GCM10007167_27080</name>
</gene>
<dbReference type="EMBL" id="BNCF01000021">
    <property type="protein sequence ID" value="GHE43951.1"/>
    <property type="molecule type" value="Genomic_DNA"/>
</dbReference>
<dbReference type="Proteomes" id="UP000636453">
    <property type="component" value="Unassembled WGS sequence"/>
</dbReference>
<organism evidence="2 3">
    <name type="scientific">Vulcaniibacterium thermophilum</name>
    <dbReference type="NCBI Taxonomy" id="1169913"/>
    <lineage>
        <taxon>Bacteria</taxon>
        <taxon>Pseudomonadati</taxon>
        <taxon>Pseudomonadota</taxon>
        <taxon>Gammaproteobacteria</taxon>
        <taxon>Lysobacterales</taxon>
        <taxon>Lysobacteraceae</taxon>
        <taxon>Vulcaniibacterium</taxon>
    </lineage>
</organism>
<accession>A0A918ZC25</accession>
<dbReference type="OrthoDB" id="5986598at2"/>
<reference evidence="2" key="2">
    <citation type="submission" date="2020-09" db="EMBL/GenBank/DDBJ databases">
        <authorList>
            <person name="Sun Q."/>
            <person name="Kim S."/>
        </authorList>
    </citation>
    <scope>NUCLEOTIDE SEQUENCE</scope>
    <source>
        <strain evidence="2">KCTC 32020</strain>
    </source>
</reference>
<evidence type="ECO:0000256" key="1">
    <source>
        <dbReference type="SAM" id="SignalP"/>
    </source>
</evidence>
<evidence type="ECO:0000313" key="2">
    <source>
        <dbReference type="EMBL" id="GHE43951.1"/>
    </source>
</evidence>
<proteinExistence type="predicted"/>
<name>A0A918ZC25_9GAMM</name>
<feature type="chain" id="PRO_5037755037" evidence="1">
    <location>
        <begin position="28"/>
        <end position="130"/>
    </location>
</feature>
<feature type="signal peptide" evidence="1">
    <location>
        <begin position="1"/>
        <end position="27"/>
    </location>
</feature>
<evidence type="ECO:0000313" key="3">
    <source>
        <dbReference type="Proteomes" id="UP000636453"/>
    </source>
</evidence>
<comment type="caution">
    <text evidence="2">The sequence shown here is derived from an EMBL/GenBank/DDBJ whole genome shotgun (WGS) entry which is preliminary data.</text>
</comment>
<reference evidence="2" key="1">
    <citation type="journal article" date="2014" name="Int. J. Syst. Evol. Microbiol.">
        <title>Complete genome sequence of Corynebacterium casei LMG S-19264T (=DSM 44701T), isolated from a smear-ripened cheese.</title>
        <authorList>
            <consortium name="US DOE Joint Genome Institute (JGI-PGF)"/>
            <person name="Walter F."/>
            <person name="Albersmeier A."/>
            <person name="Kalinowski J."/>
            <person name="Ruckert C."/>
        </authorList>
    </citation>
    <scope>NUCLEOTIDE SEQUENCE</scope>
    <source>
        <strain evidence="2">KCTC 32020</strain>
    </source>
</reference>
<sequence>MPRIARLRSLRLAAALALVLSAGSAWAAPSNKWRIEVDSDARSSGEIVFELTPVSGMPVEIVVAIPAPTDENAVAGLIRDALVAHLGSAYRVELDDGEHVLVKKQDGAADFELRLVRQTVGGAQIALDPE</sequence>
<protein>
    <submittedName>
        <fullName evidence="2">Uncharacterized protein</fullName>
    </submittedName>
</protein>
<dbReference type="RefSeq" id="WP_146474337.1">
    <property type="nucleotide sequence ID" value="NZ_BNCF01000021.1"/>
</dbReference>
<keyword evidence="1" id="KW-0732">Signal</keyword>
<dbReference type="AlphaFoldDB" id="A0A918ZC25"/>